<evidence type="ECO:0000313" key="2">
    <source>
        <dbReference type="Proteomes" id="UP000805193"/>
    </source>
</evidence>
<dbReference type="Proteomes" id="UP000805193">
    <property type="component" value="Unassembled WGS sequence"/>
</dbReference>
<accession>A0AC60Q603</accession>
<evidence type="ECO:0000313" key="1">
    <source>
        <dbReference type="EMBL" id="KAG0429270.1"/>
    </source>
</evidence>
<dbReference type="EMBL" id="JABSTQ010009426">
    <property type="protein sequence ID" value="KAG0429270.1"/>
    <property type="molecule type" value="Genomic_DNA"/>
</dbReference>
<comment type="caution">
    <text evidence="1">The sequence shown here is derived from an EMBL/GenBank/DDBJ whole genome shotgun (WGS) entry which is preliminary data.</text>
</comment>
<keyword evidence="2" id="KW-1185">Reference proteome</keyword>
<sequence>MRHPHTEVASGNPLPSLPESKLTRSDSTLLHRLRANCAYTSTTLHKIFRSSTPNCARCNVPEDLDHVLLNCSHYDQARRRELVYRSLLEYLQQWRHEGGGETGGGGRPPRVQRSGGCRNGTTAPGAADSSDATASKPLDLQRASSPPARHLDQPRLFVSTVID</sequence>
<organism evidence="1 2">
    <name type="scientific">Ixodes persulcatus</name>
    <name type="common">Taiga tick</name>
    <dbReference type="NCBI Taxonomy" id="34615"/>
    <lineage>
        <taxon>Eukaryota</taxon>
        <taxon>Metazoa</taxon>
        <taxon>Ecdysozoa</taxon>
        <taxon>Arthropoda</taxon>
        <taxon>Chelicerata</taxon>
        <taxon>Arachnida</taxon>
        <taxon>Acari</taxon>
        <taxon>Parasitiformes</taxon>
        <taxon>Ixodida</taxon>
        <taxon>Ixodoidea</taxon>
        <taxon>Ixodidae</taxon>
        <taxon>Ixodinae</taxon>
        <taxon>Ixodes</taxon>
    </lineage>
</organism>
<reference evidence="1 2" key="1">
    <citation type="journal article" date="2020" name="Cell">
        <title>Large-Scale Comparative Analyses of Tick Genomes Elucidate Their Genetic Diversity and Vector Capacities.</title>
        <authorList>
            <consortium name="Tick Genome and Microbiome Consortium (TIGMIC)"/>
            <person name="Jia N."/>
            <person name="Wang J."/>
            <person name="Shi W."/>
            <person name="Du L."/>
            <person name="Sun Y."/>
            <person name="Zhan W."/>
            <person name="Jiang J.F."/>
            <person name="Wang Q."/>
            <person name="Zhang B."/>
            <person name="Ji P."/>
            <person name="Bell-Sakyi L."/>
            <person name="Cui X.M."/>
            <person name="Yuan T.T."/>
            <person name="Jiang B.G."/>
            <person name="Yang W.F."/>
            <person name="Lam T.T."/>
            <person name="Chang Q.C."/>
            <person name="Ding S.J."/>
            <person name="Wang X.J."/>
            <person name="Zhu J.G."/>
            <person name="Ruan X.D."/>
            <person name="Zhao L."/>
            <person name="Wei J.T."/>
            <person name="Ye R.Z."/>
            <person name="Que T.C."/>
            <person name="Du C.H."/>
            <person name="Zhou Y.H."/>
            <person name="Cheng J.X."/>
            <person name="Dai P.F."/>
            <person name="Guo W.B."/>
            <person name="Han X.H."/>
            <person name="Huang E.J."/>
            <person name="Li L.F."/>
            <person name="Wei W."/>
            <person name="Gao Y.C."/>
            <person name="Liu J.Z."/>
            <person name="Shao H.Z."/>
            <person name="Wang X."/>
            <person name="Wang C.C."/>
            <person name="Yang T.C."/>
            <person name="Huo Q.B."/>
            <person name="Li W."/>
            <person name="Chen H.Y."/>
            <person name="Chen S.E."/>
            <person name="Zhou L.G."/>
            <person name="Ni X.B."/>
            <person name="Tian J.H."/>
            <person name="Sheng Y."/>
            <person name="Liu T."/>
            <person name="Pan Y.S."/>
            <person name="Xia L.Y."/>
            <person name="Li J."/>
            <person name="Zhao F."/>
            <person name="Cao W.C."/>
        </authorList>
    </citation>
    <scope>NUCLEOTIDE SEQUENCE [LARGE SCALE GENOMIC DNA]</scope>
    <source>
        <strain evidence="1">Iper-2018</strain>
    </source>
</reference>
<gene>
    <name evidence="1" type="ORF">HPB47_023802</name>
</gene>
<name>A0AC60Q603_IXOPE</name>
<proteinExistence type="predicted"/>
<protein>
    <submittedName>
        <fullName evidence="1">Uncharacterized protein</fullName>
    </submittedName>
</protein>